<evidence type="ECO:0000313" key="3">
    <source>
        <dbReference type="WBParaSite" id="GPUH_0002648101-mRNA-1"/>
    </source>
</evidence>
<dbReference type="AlphaFoldDB" id="A0A183EZR0"/>
<reference evidence="3" key="1">
    <citation type="submission" date="2016-06" db="UniProtKB">
        <authorList>
            <consortium name="WormBaseParasite"/>
        </authorList>
    </citation>
    <scope>IDENTIFICATION</scope>
</reference>
<organism evidence="3">
    <name type="scientific">Gongylonema pulchrum</name>
    <dbReference type="NCBI Taxonomy" id="637853"/>
    <lineage>
        <taxon>Eukaryota</taxon>
        <taxon>Metazoa</taxon>
        <taxon>Ecdysozoa</taxon>
        <taxon>Nematoda</taxon>
        <taxon>Chromadorea</taxon>
        <taxon>Rhabditida</taxon>
        <taxon>Spirurina</taxon>
        <taxon>Spiruromorpha</taxon>
        <taxon>Spiruroidea</taxon>
        <taxon>Gongylonematidae</taxon>
        <taxon>Gongylonema</taxon>
    </lineage>
</organism>
<accession>A0A183EZR0</accession>
<proteinExistence type="predicted"/>
<evidence type="ECO:0000313" key="2">
    <source>
        <dbReference type="Proteomes" id="UP000271098"/>
    </source>
</evidence>
<keyword evidence="2" id="KW-1185">Reference proteome</keyword>
<sequence>MKWKHLLVVTVRKMCAFMLVLVVQSSRVVLRVSRQLISPQLRCLLSTTMIRMVYVVG</sequence>
<protein>
    <submittedName>
        <fullName evidence="3">Secreted protein</fullName>
    </submittedName>
</protein>
<evidence type="ECO:0000313" key="1">
    <source>
        <dbReference type="EMBL" id="VDN45570.1"/>
    </source>
</evidence>
<dbReference type="EMBL" id="UYRT01110964">
    <property type="protein sequence ID" value="VDN45570.1"/>
    <property type="molecule type" value="Genomic_DNA"/>
</dbReference>
<gene>
    <name evidence="1" type="ORF">GPUH_LOCUS26450</name>
</gene>
<dbReference type="Proteomes" id="UP000271098">
    <property type="component" value="Unassembled WGS sequence"/>
</dbReference>
<dbReference type="WBParaSite" id="GPUH_0002648101-mRNA-1">
    <property type="protein sequence ID" value="GPUH_0002648101-mRNA-1"/>
    <property type="gene ID" value="GPUH_0002648101"/>
</dbReference>
<name>A0A183EZR0_9BILA</name>
<reference evidence="1 2" key="2">
    <citation type="submission" date="2018-11" db="EMBL/GenBank/DDBJ databases">
        <authorList>
            <consortium name="Pathogen Informatics"/>
        </authorList>
    </citation>
    <scope>NUCLEOTIDE SEQUENCE [LARGE SCALE GENOMIC DNA]</scope>
</reference>